<comment type="similarity">
    <text evidence="8">Belongs to the class I-like SAM-binding methyltransferase superfamily. RNA methyltransferase RlmE family. SPB1 subfamily.</text>
</comment>
<feature type="binding site" evidence="8">
    <location>
        <position position="94"/>
    </location>
    <ligand>
        <name>S-adenosyl-L-methionine</name>
        <dbReference type="ChEBI" id="CHEBI:59789"/>
    </ligand>
</feature>
<feature type="region of interest" description="Disordered" evidence="9">
    <location>
        <begin position="357"/>
        <end position="377"/>
    </location>
</feature>
<dbReference type="HOGENOM" id="CLU_009422_8_1_1"/>
<keyword evidence="5 8" id="KW-0808">Transferase</keyword>
<dbReference type="FunCoup" id="H2ATG8">
    <property type="interactions" value="1265"/>
</dbReference>
<keyword evidence="4 8" id="KW-0489">Methyltransferase</keyword>
<dbReference type="Proteomes" id="UP000005220">
    <property type="component" value="Chromosome 4"/>
</dbReference>
<evidence type="ECO:0000256" key="4">
    <source>
        <dbReference type="ARBA" id="ARBA00022603"/>
    </source>
</evidence>
<dbReference type="HAMAP" id="MF_03163">
    <property type="entry name" value="RNA_methyltr_E_SPB1"/>
    <property type="match status" value="1"/>
</dbReference>
<proteinExistence type="inferred from homology"/>
<evidence type="ECO:0000256" key="9">
    <source>
        <dbReference type="SAM" id="MobiDB-lite"/>
    </source>
</evidence>
<organism evidence="13 14">
    <name type="scientific">Kazachstania africana (strain ATCC 22294 / BCRC 22015 / CBS 2517 / CECT 1963 / NBRC 1671 / NRRL Y-8276)</name>
    <name type="common">Yeast</name>
    <name type="synonym">Kluyveromyces africanus</name>
    <dbReference type="NCBI Taxonomy" id="1071382"/>
    <lineage>
        <taxon>Eukaryota</taxon>
        <taxon>Fungi</taxon>
        <taxon>Dikarya</taxon>
        <taxon>Ascomycota</taxon>
        <taxon>Saccharomycotina</taxon>
        <taxon>Saccharomycetes</taxon>
        <taxon>Saccharomycetales</taxon>
        <taxon>Saccharomycetaceae</taxon>
        <taxon>Kazachstania</taxon>
    </lineage>
</organism>
<dbReference type="InterPro" id="IPR028589">
    <property type="entry name" value="SPB1-like"/>
</dbReference>
<dbReference type="STRING" id="1071382.H2ATG8"/>
<evidence type="ECO:0000256" key="1">
    <source>
        <dbReference type="ARBA" id="ARBA00004604"/>
    </source>
</evidence>
<gene>
    <name evidence="13" type="primary">KAFR0D00220</name>
    <name evidence="13" type="ORF">KAFR_0D00220</name>
</gene>
<feature type="domain" description="Ribosomal RNA methyltransferase SPB1-like C-terminal" evidence="11">
    <location>
        <begin position="615"/>
        <end position="836"/>
    </location>
</feature>
<feature type="region of interest" description="Disordered" evidence="9">
    <location>
        <begin position="593"/>
        <end position="652"/>
    </location>
</feature>
<dbReference type="EMBL" id="HE650824">
    <property type="protein sequence ID" value="CCF57668.1"/>
    <property type="molecule type" value="Genomic_DNA"/>
</dbReference>
<dbReference type="Pfam" id="PF07780">
    <property type="entry name" value="Spb1_C"/>
    <property type="match status" value="1"/>
</dbReference>
<feature type="domain" description="Ribosomal RNA methyltransferase FtsJ" evidence="10">
    <location>
        <begin position="25"/>
        <end position="202"/>
    </location>
</feature>
<dbReference type="GO" id="GO:0016435">
    <property type="term" value="F:rRNA (guanine) methyltransferase activity"/>
    <property type="evidence" value="ECO:0007669"/>
    <property type="project" value="EnsemblFungi"/>
</dbReference>
<evidence type="ECO:0000256" key="5">
    <source>
        <dbReference type="ARBA" id="ARBA00022679"/>
    </source>
</evidence>
<dbReference type="InterPro" id="IPR024576">
    <property type="entry name" value="rRNA_MeTfrase_Spb1_DUF3381"/>
</dbReference>
<dbReference type="KEGG" id="kaf:KAFR_0D00220"/>
<feature type="compositionally biased region" description="Basic and acidic residues" evidence="9">
    <location>
        <begin position="642"/>
        <end position="652"/>
    </location>
</feature>
<comment type="subcellular location">
    <subcellularLocation>
        <location evidence="1 8">Nucleus</location>
        <location evidence="1 8">Nucleolus</location>
    </subcellularLocation>
</comment>
<dbReference type="Pfam" id="PF11861">
    <property type="entry name" value="DUF3381"/>
    <property type="match status" value="1"/>
</dbReference>
<dbReference type="GO" id="GO:0000463">
    <property type="term" value="P:maturation of LSU-rRNA from tricistronic rRNA transcript (SSU-rRNA, 5.8S rRNA, LSU-rRNA)"/>
    <property type="evidence" value="ECO:0007669"/>
    <property type="project" value="EnsemblFungi"/>
</dbReference>
<dbReference type="PANTHER" id="PTHR10920">
    <property type="entry name" value="RIBOSOMAL RNA METHYLTRANSFERASE"/>
    <property type="match status" value="1"/>
</dbReference>
<feature type="binding site" evidence="8">
    <location>
        <position position="78"/>
    </location>
    <ligand>
        <name>S-adenosyl-L-methionine</name>
        <dbReference type="ChEBI" id="CHEBI:59789"/>
    </ligand>
</feature>
<evidence type="ECO:0000256" key="2">
    <source>
        <dbReference type="ARBA" id="ARBA00022517"/>
    </source>
</evidence>
<dbReference type="HAMAP" id="MF_01547">
    <property type="entry name" value="RNA_methyltr_E"/>
    <property type="match status" value="1"/>
</dbReference>
<feature type="domain" description="DUF3381" evidence="12">
    <location>
        <begin position="236"/>
        <end position="383"/>
    </location>
</feature>
<dbReference type="InterPro" id="IPR015507">
    <property type="entry name" value="rRNA-MeTfrase_E"/>
</dbReference>
<evidence type="ECO:0000259" key="11">
    <source>
        <dbReference type="Pfam" id="PF07780"/>
    </source>
</evidence>
<evidence type="ECO:0000259" key="10">
    <source>
        <dbReference type="Pfam" id="PF01728"/>
    </source>
</evidence>
<reference evidence="13 14" key="1">
    <citation type="journal article" date="2011" name="Proc. Natl. Acad. Sci. U.S.A.">
        <title>Evolutionary erosion of yeast sex chromosomes by mating-type switching accidents.</title>
        <authorList>
            <person name="Gordon J.L."/>
            <person name="Armisen D."/>
            <person name="Proux-Wera E."/>
            <person name="Oheigeartaigh S.S."/>
            <person name="Byrne K.P."/>
            <person name="Wolfe K.H."/>
        </authorList>
    </citation>
    <scope>NUCLEOTIDE SEQUENCE [LARGE SCALE GENOMIC DNA]</scope>
    <source>
        <strain evidence="14">ATCC 22294 / BCRC 22015 / CBS 2517 / CECT 1963 / NBRC 1671 / NRRL Y-8276</strain>
    </source>
</reference>
<feature type="region of interest" description="Disordered" evidence="9">
    <location>
        <begin position="479"/>
        <end position="534"/>
    </location>
</feature>
<dbReference type="GO" id="GO:0000466">
    <property type="term" value="P:maturation of 5.8S rRNA from tricistronic rRNA transcript (SSU-rRNA, 5.8S rRNA, LSU-rRNA)"/>
    <property type="evidence" value="ECO:0007669"/>
    <property type="project" value="EnsemblFungi"/>
</dbReference>
<evidence type="ECO:0000313" key="13">
    <source>
        <dbReference type="EMBL" id="CCF57668.1"/>
    </source>
</evidence>
<dbReference type="GO" id="GO:0005730">
    <property type="term" value="C:nucleolus"/>
    <property type="evidence" value="ECO:0007669"/>
    <property type="project" value="UniProtKB-SubCell"/>
</dbReference>
<accession>H2ATG8</accession>
<keyword evidence="7 8" id="KW-0539">Nucleus</keyword>
<keyword evidence="6 8" id="KW-0949">S-adenosyl-L-methionine</keyword>
<dbReference type="RefSeq" id="XP_003956803.1">
    <property type="nucleotide sequence ID" value="XM_003956754.1"/>
</dbReference>
<evidence type="ECO:0000256" key="6">
    <source>
        <dbReference type="ARBA" id="ARBA00022691"/>
    </source>
</evidence>
<evidence type="ECO:0000259" key="12">
    <source>
        <dbReference type="Pfam" id="PF11861"/>
    </source>
</evidence>
<keyword evidence="14" id="KW-1185">Reference proteome</keyword>
<feature type="active site" description="Proton acceptor" evidence="8">
    <location>
        <position position="159"/>
    </location>
</feature>
<keyword evidence="3 8" id="KW-0698">rRNA processing</keyword>
<dbReference type="InterPro" id="IPR002877">
    <property type="entry name" value="RNA_MeTrfase_FtsJ_dom"/>
</dbReference>
<feature type="binding site" evidence="8">
    <location>
        <position position="119"/>
    </location>
    <ligand>
        <name>S-adenosyl-L-methionine</name>
        <dbReference type="ChEBI" id="CHEBI:59789"/>
    </ligand>
</feature>
<feature type="compositionally biased region" description="Basic residues" evidence="9">
    <location>
        <begin position="364"/>
        <end position="374"/>
    </location>
</feature>
<protein>
    <submittedName>
        <fullName evidence="13">Uncharacterized protein</fullName>
    </submittedName>
</protein>
<name>H2ATG8_KAZAF</name>
<feature type="binding site" evidence="8">
    <location>
        <position position="60"/>
    </location>
    <ligand>
        <name>S-adenosyl-L-methionine</name>
        <dbReference type="ChEBI" id="CHEBI:59789"/>
    </ligand>
</feature>
<evidence type="ECO:0000313" key="14">
    <source>
        <dbReference type="Proteomes" id="UP000005220"/>
    </source>
</evidence>
<keyword evidence="2 8" id="KW-0690">Ribosome biogenesis</keyword>
<dbReference type="GO" id="GO:0030687">
    <property type="term" value="C:preribosome, large subunit precursor"/>
    <property type="evidence" value="ECO:0007669"/>
    <property type="project" value="EnsemblFungi"/>
</dbReference>
<sequence>MGKTQKKNSKGRLDKYYFLAKEKGYRARSSFKIIQINEKFGHFLEKSKVVIDLCAAPGSWCQVASKLCPVNSLIIGVDIVPMKPMPNVITFQSDITTEDCRSKLRGYMKTWKADTVLHDGAPNVGLGWVQDAFTQSQLTLQALKLAVENLVVNGTFITKIFRSKDYNKLIWVFQQLFERVEATKPPASRNVSAEIFVVCKGFKAPKKLDPRLLDPKEVFEELPDGPQNMESKIYNPEKKVRKRGGYDEGDNLLYHETPIMEFIKTEDPITMLGSMNKFTMDKDDHEWKIIKKLRQTNDELLSCVEDLKVLGKKDFKMLLRWRKNARDLLGLDKEEEKPEIKVTPLTEEEQIEKELQSLQDKQRSLKKREKRRKNEMKQKEITRMQLNMLTPTDIGIEAASLGKESLFNLKTAENTGILNDLARGKKRMIFSEEELAKDNDIHIDEAELIRDRNSREDVDDLEAQLNAMYSDYKSRKSERDAKFKAKQARGGDGDEEWTGFTDNKKEDEEEDAQSSDYINDDDTDSDLSESDDDEAINNLISKLKGSSGDHKLSSRARMLFNDPIFENVKADLKSTATAEPVSSESVGDISKITRKRTHKAAEDEEIISSAESSTDDSESDFEIVPNENGTQDDFDSDYDSEEERKQTSKEKHAKELDIATVEAMTLAHKLALGKATKHDLMDEGFNRYSFRDVENLPDWFIEDEKQHSKINRPITKEAAMAIKEKMKALNARPIKKVAEAKARKKMRAVARLEKIKKKAGLINDDNDKSERDKAEEIAKLMRKVTKKQRTKPRVTLVYATGKNKALSGRPNGVKGRYKMVDGVMKNEQRALRRIAKKHKKK</sequence>
<dbReference type="eggNOG" id="KOG1098">
    <property type="taxonomic scope" value="Eukaryota"/>
</dbReference>
<dbReference type="InterPro" id="IPR050082">
    <property type="entry name" value="RNA_methyltr_RlmE"/>
</dbReference>
<dbReference type="OrthoDB" id="1287559at2759"/>
<dbReference type="GO" id="GO:0008650">
    <property type="term" value="F:rRNA (uridine-2'-O-)-methyltransferase activity"/>
    <property type="evidence" value="ECO:0007669"/>
    <property type="project" value="EnsemblFungi"/>
</dbReference>
<dbReference type="Gene3D" id="3.40.50.150">
    <property type="entry name" value="Vaccinia Virus protein VP39"/>
    <property type="match status" value="1"/>
</dbReference>
<dbReference type="PANTHER" id="PTHR10920:SF13">
    <property type="entry name" value="PRE-RRNA 2'-O-RIBOSE RNA METHYLTRANSFERASE FTSJ3"/>
    <property type="match status" value="1"/>
</dbReference>
<dbReference type="Pfam" id="PF01728">
    <property type="entry name" value="FtsJ"/>
    <property type="match status" value="1"/>
</dbReference>
<dbReference type="InterPro" id="IPR029063">
    <property type="entry name" value="SAM-dependent_MTases_sf"/>
</dbReference>
<dbReference type="FunFam" id="3.40.50.150:FF:000004">
    <property type="entry name" value="AdoMet-dependent rRNA methyltransferase SPB1"/>
    <property type="match status" value="1"/>
</dbReference>
<dbReference type="InterPro" id="IPR012920">
    <property type="entry name" value="rRNA_MeTfrase_SPB1-like_C"/>
</dbReference>
<evidence type="ECO:0000256" key="3">
    <source>
        <dbReference type="ARBA" id="ARBA00022552"/>
    </source>
</evidence>
<dbReference type="GeneID" id="13885650"/>
<dbReference type="InParanoid" id="H2ATG8"/>
<dbReference type="SUPFAM" id="SSF53335">
    <property type="entry name" value="S-adenosyl-L-methionine-dependent methyltransferases"/>
    <property type="match status" value="1"/>
</dbReference>
<feature type="compositionally biased region" description="Acidic residues" evidence="9">
    <location>
        <begin position="630"/>
        <end position="641"/>
    </location>
</feature>
<dbReference type="AlphaFoldDB" id="H2ATG8"/>
<feature type="binding site" evidence="8">
    <location>
        <position position="58"/>
    </location>
    <ligand>
        <name>S-adenosyl-L-methionine</name>
        <dbReference type="ChEBI" id="CHEBI:59789"/>
    </ligand>
</feature>
<evidence type="ECO:0000256" key="8">
    <source>
        <dbReference type="HAMAP-Rule" id="MF_03163"/>
    </source>
</evidence>
<evidence type="ECO:0000256" key="7">
    <source>
        <dbReference type="ARBA" id="ARBA00023242"/>
    </source>
</evidence>
<feature type="compositionally biased region" description="Acidic residues" evidence="9">
    <location>
        <begin position="507"/>
        <end position="534"/>
    </location>
</feature>